<evidence type="ECO:0000256" key="1">
    <source>
        <dbReference type="SAM" id="MobiDB-lite"/>
    </source>
</evidence>
<evidence type="ECO:0000313" key="2">
    <source>
        <dbReference type="EMBL" id="KIM72008.1"/>
    </source>
</evidence>
<dbReference type="Proteomes" id="UP000054166">
    <property type="component" value="Unassembled WGS sequence"/>
</dbReference>
<name>A0A0C3ADY7_PILCF</name>
<dbReference type="AlphaFoldDB" id="A0A0C3ADY7"/>
<dbReference type="EMBL" id="KN833175">
    <property type="protein sequence ID" value="KIM72008.1"/>
    <property type="molecule type" value="Genomic_DNA"/>
</dbReference>
<feature type="compositionally biased region" description="Acidic residues" evidence="1">
    <location>
        <begin position="103"/>
        <end position="123"/>
    </location>
</feature>
<dbReference type="HOGENOM" id="CLU_026214_1_0_1"/>
<reference evidence="3" key="2">
    <citation type="submission" date="2015-01" db="EMBL/GenBank/DDBJ databases">
        <title>Evolutionary Origins and Diversification of the Mycorrhizal Mutualists.</title>
        <authorList>
            <consortium name="DOE Joint Genome Institute"/>
            <consortium name="Mycorrhizal Genomics Consortium"/>
            <person name="Kohler A."/>
            <person name="Kuo A."/>
            <person name="Nagy L.G."/>
            <person name="Floudas D."/>
            <person name="Copeland A."/>
            <person name="Barry K.W."/>
            <person name="Cichocki N."/>
            <person name="Veneault-Fourrey C."/>
            <person name="LaButti K."/>
            <person name="Lindquist E.A."/>
            <person name="Lipzen A."/>
            <person name="Lundell T."/>
            <person name="Morin E."/>
            <person name="Murat C."/>
            <person name="Riley R."/>
            <person name="Ohm R."/>
            <person name="Sun H."/>
            <person name="Tunlid A."/>
            <person name="Henrissat B."/>
            <person name="Grigoriev I.V."/>
            <person name="Hibbett D.S."/>
            <person name="Martin F."/>
        </authorList>
    </citation>
    <scope>NUCLEOTIDE SEQUENCE [LARGE SCALE GENOMIC DNA]</scope>
    <source>
        <strain evidence="3">F 1598</strain>
    </source>
</reference>
<gene>
    <name evidence="2" type="ORF">PILCRDRAFT_82267</name>
</gene>
<protein>
    <submittedName>
        <fullName evidence="2">Uncharacterized protein</fullName>
    </submittedName>
</protein>
<feature type="non-terminal residue" evidence="2">
    <location>
        <position position="305"/>
    </location>
</feature>
<dbReference type="STRING" id="765440.A0A0C3ADY7"/>
<evidence type="ECO:0000313" key="3">
    <source>
        <dbReference type="Proteomes" id="UP000054166"/>
    </source>
</evidence>
<dbReference type="OrthoDB" id="3259294at2759"/>
<reference evidence="2 3" key="1">
    <citation type="submission" date="2014-04" db="EMBL/GenBank/DDBJ databases">
        <authorList>
            <consortium name="DOE Joint Genome Institute"/>
            <person name="Kuo A."/>
            <person name="Tarkka M."/>
            <person name="Buscot F."/>
            <person name="Kohler A."/>
            <person name="Nagy L.G."/>
            <person name="Floudas D."/>
            <person name="Copeland A."/>
            <person name="Barry K.W."/>
            <person name="Cichocki N."/>
            <person name="Veneault-Fourrey C."/>
            <person name="LaButti K."/>
            <person name="Lindquist E.A."/>
            <person name="Lipzen A."/>
            <person name="Lundell T."/>
            <person name="Morin E."/>
            <person name="Murat C."/>
            <person name="Sun H."/>
            <person name="Tunlid A."/>
            <person name="Henrissat B."/>
            <person name="Grigoriev I.V."/>
            <person name="Hibbett D.S."/>
            <person name="Martin F."/>
            <person name="Nordberg H.P."/>
            <person name="Cantor M.N."/>
            <person name="Hua S.X."/>
        </authorList>
    </citation>
    <scope>NUCLEOTIDE SEQUENCE [LARGE SCALE GENOMIC DNA]</scope>
    <source>
        <strain evidence="2 3">F 1598</strain>
    </source>
</reference>
<feature type="region of interest" description="Disordered" evidence="1">
    <location>
        <begin position="98"/>
        <end position="123"/>
    </location>
</feature>
<keyword evidence="3" id="KW-1185">Reference proteome</keyword>
<proteinExistence type="predicted"/>
<dbReference type="InParanoid" id="A0A0C3ADY7"/>
<accession>A0A0C3ADY7</accession>
<sequence>MLGGSLDRKEKARILLTQIVNNLTSKMEIGGPMASMYLLKNPDHYTNHNFRTFYWPNFVRAARHAWNPDNYVFRPVEYSQMSLYDWIRLSHVEKCPKKNENNSCDDDINSAESDDENHTDSEDENDKVTFHPFLIDHPLYHSHHVTLLNDMQEWVPNFVGGAIPRSDCGDREYYCSTMLAFFKPWRTGKDLKSEDQSWDDAFTTHMFNARQLEIMKYLNLRYECLDARDDYAAQMKKDANIGIFSNWDIYDSLNSDIHDHDTFQGDDFACNIDNVIQDNIGPKTEKRNRDMLHVEKIMQNAGWFD</sequence>
<organism evidence="2 3">
    <name type="scientific">Piloderma croceum (strain F 1598)</name>
    <dbReference type="NCBI Taxonomy" id="765440"/>
    <lineage>
        <taxon>Eukaryota</taxon>
        <taxon>Fungi</taxon>
        <taxon>Dikarya</taxon>
        <taxon>Basidiomycota</taxon>
        <taxon>Agaricomycotina</taxon>
        <taxon>Agaricomycetes</taxon>
        <taxon>Agaricomycetidae</taxon>
        <taxon>Atheliales</taxon>
        <taxon>Atheliaceae</taxon>
        <taxon>Piloderma</taxon>
    </lineage>
</organism>